<organism evidence="3 4">
    <name type="scientific">Sordaria brevicollis</name>
    <dbReference type="NCBI Taxonomy" id="83679"/>
    <lineage>
        <taxon>Eukaryota</taxon>
        <taxon>Fungi</taxon>
        <taxon>Dikarya</taxon>
        <taxon>Ascomycota</taxon>
        <taxon>Pezizomycotina</taxon>
        <taxon>Sordariomycetes</taxon>
        <taxon>Sordariomycetidae</taxon>
        <taxon>Sordariales</taxon>
        <taxon>Sordariaceae</taxon>
        <taxon>Sordaria</taxon>
    </lineage>
</organism>
<sequence>MHPQHLLRFALTLLLGAVITSAFVVPDPFTGLGATPSIYERRANTRNIVQPPPTAPASTMYFPRQEPVRIEQDHNSDGQDKYTSTTDGHFEAGRSLQRGDVAGMPMAVFVALVTFGAVSFILFTYIMIMRFVCNGRTAAVRHYS</sequence>
<keyword evidence="1" id="KW-0472">Membrane</keyword>
<comment type="caution">
    <text evidence="3">The sequence shown here is derived from an EMBL/GenBank/DDBJ whole genome shotgun (WGS) entry which is preliminary data.</text>
</comment>
<dbReference type="Proteomes" id="UP001281003">
    <property type="component" value="Unassembled WGS sequence"/>
</dbReference>
<evidence type="ECO:0000313" key="3">
    <source>
        <dbReference type="EMBL" id="KAK3396649.1"/>
    </source>
</evidence>
<keyword evidence="1" id="KW-0812">Transmembrane</keyword>
<reference evidence="3" key="2">
    <citation type="submission" date="2023-07" db="EMBL/GenBank/DDBJ databases">
        <authorList>
            <consortium name="Lawrence Berkeley National Laboratory"/>
            <person name="Haridas S."/>
            <person name="Hensen N."/>
            <person name="Bonometti L."/>
            <person name="Westerberg I."/>
            <person name="Brannstrom I.O."/>
            <person name="Guillou S."/>
            <person name="Cros-Aarteil S."/>
            <person name="Calhoun S."/>
            <person name="Kuo A."/>
            <person name="Mondo S."/>
            <person name="Pangilinan J."/>
            <person name="Riley R."/>
            <person name="LaButti K."/>
            <person name="Andreopoulos B."/>
            <person name="Lipzen A."/>
            <person name="Chen C."/>
            <person name="Yanf M."/>
            <person name="Daum C."/>
            <person name="Ng V."/>
            <person name="Clum A."/>
            <person name="Steindorff A."/>
            <person name="Ohm R."/>
            <person name="Martin F."/>
            <person name="Silar P."/>
            <person name="Natvig D."/>
            <person name="Lalanne C."/>
            <person name="Gautier V."/>
            <person name="Ament-velasquez S.L."/>
            <person name="Kruys A."/>
            <person name="Hutchinson M.I."/>
            <person name="Powell A.J."/>
            <person name="Barry K."/>
            <person name="Miller A.N."/>
            <person name="Grigoriev I.V."/>
            <person name="Debuchy R."/>
            <person name="Gladieux P."/>
            <person name="Thoren M.H."/>
            <person name="Johannesson H."/>
        </authorList>
    </citation>
    <scope>NUCLEOTIDE SEQUENCE</scope>
    <source>
        <strain evidence="3">FGSC 1904</strain>
    </source>
</reference>
<keyword evidence="1" id="KW-1133">Transmembrane helix</keyword>
<feature type="chain" id="PRO_5041984832" evidence="2">
    <location>
        <begin position="23"/>
        <end position="144"/>
    </location>
</feature>
<evidence type="ECO:0000256" key="1">
    <source>
        <dbReference type="SAM" id="Phobius"/>
    </source>
</evidence>
<feature type="signal peptide" evidence="2">
    <location>
        <begin position="1"/>
        <end position="22"/>
    </location>
</feature>
<reference evidence="3" key="1">
    <citation type="journal article" date="2023" name="Mol. Phylogenet. Evol.">
        <title>Genome-scale phylogeny and comparative genomics of the fungal order Sordariales.</title>
        <authorList>
            <person name="Hensen N."/>
            <person name="Bonometti L."/>
            <person name="Westerberg I."/>
            <person name="Brannstrom I.O."/>
            <person name="Guillou S."/>
            <person name="Cros-Aarteil S."/>
            <person name="Calhoun S."/>
            <person name="Haridas S."/>
            <person name="Kuo A."/>
            <person name="Mondo S."/>
            <person name="Pangilinan J."/>
            <person name="Riley R."/>
            <person name="LaButti K."/>
            <person name="Andreopoulos B."/>
            <person name="Lipzen A."/>
            <person name="Chen C."/>
            <person name="Yan M."/>
            <person name="Daum C."/>
            <person name="Ng V."/>
            <person name="Clum A."/>
            <person name="Steindorff A."/>
            <person name="Ohm R.A."/>
            <person name="Martin F."/>
            <person name="Silar P."/>
            <person name="Natvig D.O."/>
            <person name="Lalanne C."/>
            <person name="Gautier V."/>
            <person name="Ament-Velasquez S.L."/>
            <person name="Kruys A."/>
            <person name="Hutchinson M.I."/>
            <person name="Powell A.J."/>
            <person name="Barry K."/>
            <person name="Miller A.N."/>
            <person name="Grigoriev I.V."/>
            <person name="Debuchy R."/>
            <person name="Gladieux P."/>
            <person name="Hiltunen Thoren M."/>
            <person name="Johannesson H."/>
        </authorList>
    </citation>
    <scope>NUCLEOTIDE SEQUENCE</scope>
    <source>
        <strain evidence="3">FGSC 1904</strain>
    </source>
</reference>
<keyword evidence="4" id="KW-1185">Reference proteome</keyword>
<accession>A0AAE0PB13</accession>
<dbReference type="AlphaFoldDB" id="A0AAE0PB13"/>
<gene>
    <name evidence="3" type="ORF">B0T20DRAFT_395160</name>
</gene>
<name>A0AAE0PB13_SORBR</name>
<feature type="transmembrane region" description="Helical" evidence="1">
    <location>
        <begin position="106"/>
        <end position="128"/>
    </location>
</feature>
<keyword evidence="2" id="KW-0732">Signal</keyword>
<dbReference type="EMBL" id="JAUTDP010000009">
    <property type="protein sequence ID" value="KAK3396649.1"/>
    <property type="molecule type" value="Genomic_DNA"/>
</dbReference>
<evidence type="ECO:0000256" key="2">
    <source>
        <dbReference type="SAM" id="SignalP"/>
    </source>
</evidence>
<protein>
    <submittedName>
        <fullName evidence="3">Uncharacterized protein</fullName>
    </submittedName>
</protein>
<proteinExistence type="predicted"/>
<evidence type="ECO:0000313" key="4">
    <source>
        <dbReference type="Proteomes" id="UP001281003"/>
    </source>
</evidence>